<dbReference type="GeneID" id="120821447"/>
<reference evidence="3" key="2">
    <citation type="submission" date="2025-08" db="UniProtKB">
        <authorList>
            <consortium name="Ensembl"/>
        </authorList>
    </citation>
    <scope>IDENTIFICATION</scope>
</reference>
<dbReference type="AlphaFoldDB" id="A0AAQ4QLW2"/>
<dbReference type="RefSeq" id="XP_040035909.1">
    <property type="nucleotide sequence ID" value="XM_040179975.1"/>
</dbReference>
<dbReference type="InterPro" id="IPR028889">
    <property type="entry name" value="USP"/>
</dbReference>
<evidence type="ECO:0000313" key="3">
    <source>
        <dbReference type="Ensembl" id="ENSGACP00000051101.1"/>
    </source>
</evidence>
<feature type="compositionally biased region" description="Low complexity" evidence="1">
    <location>
        <begin position="931"/>
        <end position="944"/>
    </location>
</feature>
<dbReference type="PANTHER" id="PTHR15294:SF3">
    <property type="entry name" value="SUMO-SPECIFIC ISOPEPTIDASE USPL1"/>
    <property type="match status" value="1"/>
</dbReference>
<organism evidence="3 4">
    <name type="scientific">Gasterosteus aculeatus aculeatus</name>
    <name type="common">three-spined stickleback</name>
    <dbReference type="NCBI Taxonomy" id="481459"/>
    <lineage>
        <taxon>Eukaryota</taxon>
        <taxon>Metazoa</taxon>
        <taxon>Chordata</taxon>
        <taxon>Craniata</taxon>
        <taxon>Vertebrata</taxon>
        <taxon>Euteleostomi</taxon>
        <taxon>Actinopterygii</taxon>
        <taxon>Neopterygii</taxon>
        <taxon>Teleostei</taxon>
        <taxon>Neoteleostei</taxon>
        <taxon>Acanthomorphata</taxon>
        <taxon>Eupercaria</taxon>
        <taxon>Perciformes</taxon>
        <taxon>Cottioidei</taxon>
        <taxon>Gasterosteales</taxon>
        <taxon>Gasterosteidae</taxon>
        <taxon>Gasterosteus</taxon>
    </lineage>
</organism>
<keyword evidence="4" id="KW-1185">Reference proteome</keyword>
<sequence length="1189" mass="128456">MVICFESFWKAADQKRYRLPMTGEDTGLGALASPLVGYLGKVQERAASLEHCPWCTSKGLTYALRSYRINLQESVTLCTNPQCLFPLVSRSLEDVLACLDPVGPTVGTKRKNCSALETEELISPAHKRLRSGVPDMLSSPAQRGAEGAVLNGHHAAPKTEDSKANGCGDSAGVETAGRESPQHEDDVLVKEPANAACGDALAPRTCWTSAARRQCSSEALLIGDRDDPVVSPRHAAPGTPEAEEDFGPSKRCSLGSNPPSFTSDHNYTAEIMPLHNGRIARTQWKTLTADVPECEDVPMESLSSASPSKSEDLVSVANQPFWSNSDNLCWLDSLLVALVNCKSLIECKPKDEAEQSSVWQLMRGYEDICASIRMHQQTGGDGAVKVPRHVLEKADADLRCLRMSAFKLLQPKLNCKLGQRETPVFAMPLLLASDPWAEPLFQSTFHWMFRCSECKAASAERVLKTLPTFTNVFPDWSPLNAVHSAPCNVCCQKNQRRTMVLESVPSVFALHFVEGLPDNDVRRYAFTFKESRYSVTTVIQYDHQLKHFVTWTRNSDGSWLEYDDLKHPECRSHRRFPVPAQEMHVVFWEVEEEEDQEPRACFPSTTFAESPPFKKEVSPSRGDKDLPADRLSYCTPDWSLLRTPSVACAFSLADDGTNITDTPAGAVGNTSIGSTTLLDTFEGLSHDDIVTLTLVELNEEGTPNLNSPSRNKMLDYAPDSPCSLSSAEISLGRGAELPQPTESDRAEGSSSDPSFVPDGRKRRGRRRGTRFTRRKRSAAKAAAPKAAGKAAPKAPKAAAPKAPKAAAPKAPKAAAPKAPKAAAPKAAPEAAALEEVALEAAQVLPDESAEAATALDTTPPVVKAQQVSPVSSTDASPLSGGRRSPPMQHQHARWSFLLSKHPMNQVQRSIAKLAPSHPTTTTTAVAHVKPSRPAAPSRSTSNPATKPPTPGGFAPKQQLRTEEGDGLPLKAAEMYDGFLTKSSSPLPPPASPDGKLKPFQPATFNHQTLLKNTPLPLPRAGLLPEINGPKMQSSRSSKPPPGLSDTEALRYKLIKKLKAKKKKLAKLNEMLGHNRAAGPRPDSTDLGSPHTVTSSTYDGSLCDDFLSDLLSPATTASNLSPDSTGFLEMLANGQDGADRPDGGDNSVGSAARENAPSPENFLEEFLSQAVAQRPSEMETEALSALELFV</sequence>
<dbReference type="KEGG" id="gat:120821447"/>
<protein>
    <submittedName>
        <fullName evidence="3">Ubiquitin specific peptidase like 1</fullName>
    </submittedName>
</protein>
<dbReference type="InterPro" id="IPR028890">
    <property type="entry name" value="Peptidase_C98"/>
</dbReference>
<dbReference type="GO" id="GO:0016926">
    <property type="term" value="P:protein desumoylation"/>
    <property type="evidence" value="ECO:0007669"/>
    <property type="project" value="TreeGrafter"/>
</dbReference>
<feature type="region of interest" description="Disordered" evidence="1">
    <location>
        <begin position="700"/>
        <end position="719"/>
    </location>
</feature>
<feature type="compositionally biased region" description="Polar residues" evidence="1">
    <location>
        <begin position="1002"/>
        <end position="1011"/>
    </location>
</feature>
<feature type="region of interest" description="Disordered" evidence="1">
    <location>
        <begin position="1117"/>
        <end position="1158"/>
    </location>
</feature>
<dbReference type="InterPro" id="IPR038765">
    <property type="entry name" value="Papain-like_cys_pep_sf"/>
</dbReference>
<feature type="compositionally biased region" description="Basic and acidic residues" evidence="1">
    <location>
        <begin position="176"/>
        <end position="185"/>
    </location>
</feature>
<feature type="region of interest" description="Disordered" evidence="1">
    <location>
        <begin position="1065"/>
        <end position="1094"/>
    </location>
</feature>
<evidence type="ECO:0000259" key="2">
    <source>
        <dbReference type="PROSITE" id="PS50235"/>
    </source>
</evidence>
<dbReference type="GO" id="GO:0015030">
    <property type="term" value="C:Cajal body"/>
    <property type="evidence" value="ECO:0007669"/>
    <property type="project" value="TreeGrafter"/>
</dbReference>
<accession>A0AAQ4QLW2</accession>
<feature type="region of interest" description="Disordered" evidence="1">
    <location>
        <begin position="155"/>
        <end position="185"/>
    </location>
</feature>
<dbReference type="RefSeq" id="XP_040035911.1">
    <property type="nucleotide sequence ID" value="XM_040179977.1"/>
</dbReference>
<feature type="region of interest" description="Disordered" evidence="1">
    <location>
        <begin position="849"/>
        <end position="1049"/>
    </location>
</feature>
<feature type="compositionally biased region" description="Polar residues" evidence="1">
    <location>
        <begin position="865"/>
        <end position="876"/>
    </location>
</feature>
<feature type="domain" description="USP" evidence="2">
    <location>
        <begin position="320"/>
        <end position="591"/>
    </location>
</feature>
<dbReference type="PROSITE" id="PS50235">
    <property type="entry name" value="USP_3"/>
    <property type="match status" value="1"/>
</dbReference>
<reference evidence="3 4" key="1">
    <citation type="journal article" date="2021" name="G3 (Bethesda)">
        <title>Improved contiguity of the threespine stickleback genome using long-read sequencing.</title>
        <authorList>
            <person name="Nath S."/>
            <person name="Shaw D.E."/>
            <person name="White M.A."/>
        </authorList>
    </citation>
    <scope>NUCLEOTIDE SEQUENCE [LARGE SCALE GENOMIC DNA]</scope>
    <source>
        <strain evidence="3 4">Lake Benthic</strain>
    </source>
</reference>
<dbReference type="RefSeq" id="XP_040035910.1">
    <property type="nucleotide sequence ID" value="XM_040179976.1"/>
</dbReference>
<name>A0AAQ4QLW2_GASAC</name>
<dbReference type="CTD" id="10208"/>
<dbReference type="Pfam" id="PF15499">
    <property type="entry name" value="Peptidase_C98"/>
    <property type="match status" value="1"/>
</dbReference>
<feature type="compositionally biased region" description="Polar residues" evidence="1">
    <location>
        <begin position="701"/>
        <end position="710"/>
    </location>
</feature>
<feature type="region of interest" description="Disordered" evidence="1">
    <location>
        <begin position="735"/>
        <end position="830"/>
    </location>
</feature>
<evidence type="ECO:0000313" key="4">
    <source>
        <dbReference type="Proteomes" id="UP000007635"/>
    </source>
</evidence>
<feature type="compositionally biased region" description="Low complexity" evidence="1">
    <location>
        <begin position="779"/>
        <end position="830"/>
    </location>
</feature>
<reference evidence="3" key="3">
    <citation type="submission" date="2025-09" db="UniProtKB">
        <authorList>
            <consortium name="Ensembl"/>
        </authorList>
    </citation>
    <scope>IDENTIFICATION</scope>
</reference>
<dbReference type="GO" id="GO:0030576">
    <property type="term" value="P:Cajal body organization"/>
    <property type="evidence" value="ECO:0007669"/>
    <property type="project" value="InterPro"/>
</dbReference>
<dbReference type="GeneTree" id="ENSGT00390000002316"/>
<feature type="region of interest" description="Disordered" evidence="1">
    <location>
        <begin position="226"/>
        <end position="250"/>
    </location>
</feature>
<dbReference type="SUPFAM" id="SSF54001">
    <property type="entry name" value="Cysteine proteinases"/>
    <property type="match status" value="1"/>
</dbReference>
<dbReference type="Ensembl" id="ENSGACT00000084952.1">
    <property type="protein sequence ID" value="ENSGACP00000051101.1"/>
    <property type="gene ID" value="ENSGACG00000031078.1"/>
</dbReference>
<dbReference type="InterPro" id="IPR033505">
    <property type="entry name" value="USPL1"/>
</dbReference>
<feature type="compositionally biased region" description="Basic residues" evidence="1">
    <location>
        <begin position="760"/>
        <end position="778"/>
    </location>
</feature>
<dbReference type="PANTHER" id="PTHR15294">
    <property type="entry name" value="RETINOVIN-RELATED"/>
    <property type="match status" value="1"/>
</dbReference>
<evidence type="ECO:0000256" key="1">
    <source>
        <dbReference type="SAM" id="MobiDB-lite"/>
    </source>
</evidence>
<dbReference type="Proteomes" id="UP000007635">
    <property type="component" value="Chromosome VII"/>
</dbReference>
<proteinExistence type="predicted"/>
<dbReference type="GO" id="GO:0032183">
    <property type="term" value="F:SUMO binding"/>
    <property type="evidence" value="ECO:0007669"/>
    <property type="project" value="InterPro"/>
</dbReference>